<feature type="compositionally biased region" description="Basic residues" evidence="1">
    <location>
        <begin position="1"/>
        <end position="12"/>
    </location>
</feature>
<dbReference type="InterPro" id="IPR031359">
    <property type="entry name" value="NACHT_N"/>
</dbReference>
<reference evidence="3 4" key="1">
    <citation type="journal article" date="2011" name="Genome Biol.">
        <title>Comparative genome sequence analysis underscores mycoparasitism as the ancestral life style of Trichoderma.</title>
        <authorList>
            <person name="Kubicek C.P."/>
            <person name="Herrera-Estrella A."/>
            <person name="Seidl-Seiboth V."/>
            <person name="Martinez D.A."/>
            <person name="Druzhinina I.S."/>
            <person name="Thon M."/>
            <person name="Zeilinger S."/>
            <person name="Casas-Flores S."/>
            <person name="Horwitz B.A."/>
            <person name="Mukherjee P.K."/>
            <person name="Mukherjee M."/>
            <person name="Kredics L."/>
            <person name="Alcaraz L.D."/>
            <person name="Aerts A."/>
            <person name="Antal Z."/>
            <person name="Atanasova L."/>
            <person name="Cervantes-Badillo M.G."/>
            <person name="Challacombe J."/>
            <person name="Chertkov O."/>
            <person name="McCluskey K."/>
            <person name="Coulpier F."/>
            <person name="Deshpande N."/>
            <person name="von Doehren H."/>
            <person name="Ebbole D.J."/>
            <person name="Esquivel-Naranjo E.U."/>
            <person name="Fekete E."/>
            <person name="Flipphi M."/>
            <person name="Glaser F."/>
            <person name="Gomez-Rodriguez E.Y."/>
            <person name="Gruber S."/>
            <person name="Han C."/>
            <person name="Henrissat B."/>
            <person name="Hermosa R."/>
            <person name="Hernandez-Onate M."/>
            <person name="Karaffa L."/>
            <person name="Kosti I."/>
            <person name="Le Crom S."/>
            <person name="Lindquist E."/>
            <person name="Lucas S."/>
            <person name="Luebeck M."/>
            <person name="Luebeck P.S."/>
            <person name="Margeot A."/>
            <person name="Metz B."/>
            <person name="Misra M."/>
            <person name="Nevalainen H."/>
            <person name="Omann M."/>
            <person name="Packer N."/>
            <person name="Perrone G."/>
            <person name="Uresti-Rivera E.E."/>
            <person name="Salamov A."/>
            <person name="Schmoll M."/>
            <person name="Seiboth B."/>
            <person name="Shapiro H."/>
            <person name="Sukno S."/>
            <person name="Tamayo-Ramos J.A."/>
            <person name="Tisch D."/>
            <person name="Wiest A."/>
            <person name="Wilkinson H.H."/>
            <person name="Zhang M."/>
            <person name="Coutinho P.M."/>
            <person name="Kenerley C.M."/>
            <person name="Monte E."/>
            <person name="Baker S.E."/>
            <person name="Grigoriev I.V."/>
        </authorList>
    </citation>
    <scope>NUCLEOTIDE SEQUENCE [LARGE SCALE GENOMIC DNA]</scope>
    <source>
        <strain evidence="4">ATCC 20476 / IMI 206040</strain>
    </source>
</reference>
<keyword evidence="4" id="KW-1185">Reference proteome</keyword>
<evidence type="ECO:0000313" key="4">
    <source>
        <dbReference type="Proteomes" id="UP000005426"/>
    </source>
</evidence>
<feature type="domain" description="NWD NACHT-NTPase N-terminal" evidence="2">
    <location>
        <begin position="64"/>
        <end position="274"/>
    </location>
</feature>
<dbReference type="OMA" id="RANDYIT"/>
<dbReference type="STRING" id="452589.G9P176"/>
<evidence type="ECO:0000256" key="1">
    <source>
        <dbReference type="SAM" id="MobiDB-lite"/>
    </source>
</evidence>
<feature type="region of interest" description="Disordered" evidence="1">
    <location>
        <begin position="1"/>
        <end position="56"/>
    </location>
</feature>
<dbReference type="Proteomes" id="UP000005426">
    <property type="component" value="Unassembled WGS sequence"/>
</dbReference>
<accession>G9P176</accession>
<feature type="compositionally biased region" description="Polar residues" evidence="1">
    <location>
        <begin position="21"/>
        <end position="32"/>
    </location>
</feature>
<dbReference type="eggNOG" id="KOG4177">
    <property type="taxonomic scope" value="Eukaryota"/>
</dbReference>
<dbReference type="AlphaFoldDB" id="G9P176"/>
<gene>
    <name evidence="3" type="ORF">TRIATDRAFT_33099</name>
</gene>
<organism evidence="3 4">
    <name type="scientific">Hypocrea atroviridis (strain ATCC 20476 / IMI 206040)</name>
    <name type="common">Trichoderma atroviride</name>
    <dbReference type="NCBI Taxonomy" id="452589"/>
    <lineage>
        <taxon>Eukaryota</taxon>
        <taxon>Fungi</taxon>
        <taxon>Dikarya</taxon>
        <taxon>Ascomycota</taxon>
        <taxon>Pezizomycotina</taxon>
        <taxon>Sordariomycetes</taxon>
        <taxon>Hypocreomycetidae</taxon>
        <taxon>Hypocreales</taxon>
        <taxon>Hypocreaceae</taxon>
        <taxon>Trichoderma</taxon>
    </lineage>
</organism>
<comment type="caution">
    <text evidence="3">The sequence shown here is derived from an EMBL/GenBank/DDBJ whole genome shotgun (WGS) entry which is preliminary data.</text>
</comment>
<name>G9P176_HYPAI</name>
<evidence type="ECO:0000313" key="3">
    <source>
        <dbReference type="EMBL" id="EHK42484.1"/>
    </source>
</evidence>
<dbReference type="HOGENOM" id="CLU_725743_0_0_1"/>
<dbReference type="EMBL" id="ABDG02000026">
    <property type="protein sequence ID" value="EHK42484.1"/>
    <property type="molecule type" value="Genomic_DNA"/>
</dbReference>
<proteinExistence type="predicted"/>
<dbReference type="OrthoDB" id="4900261at2759"/>
<protein>
    <recommendedName>
        <fullName evidence="2">NWD NACHT-NTPase N-terminal domain-containing protein</fullName>
    </recommendedName>
</protein>
<sequence>MKKILSRLRSKNKTGIPDSRITPQIQECQQETEANKPLDGNDGPSGGINRPNPSLLTENTPIRELWKVAYEKLQEEDGVLIKNYEAGLRKSVPDSLIQNPSFNANKRDEMEAILRIKMAEINKNASGVAGVDDFRQLFLKVVDSANDYISGAASANPYTSIAWTGLLLNPSEQREALAKGLDYITSLITQSRMREELYVECYESRAGNRENFRQSHSQYKTALEKLYRQILRFQATVYCYYTNLSALRFAQDSIKWNSWEQLVNELRDQESNFAAIEEKWRDMQRYEERLAAERLQQSTIDTLSAQLSVSQKVFDSATKEEYEALLHWLCDIDPSSMYNAARDRHETGTNEWLLRDSKAFKRWETEQKSLLWLHGKGMLES</sequence>
<evidence type="ECO:0000259" key="2">
    <source>
        <dbReference type="Pfam" id="PF17100"/>
    </source>
</evidence>
<dbReference type="Pfam" id="PF17100">
    <property type="entry name" value="NACHT_N"/>
    <property type="match status" value="1"/>
</dbReference>